<proteinExistence type="predicted"/>
<reference evidence="1 2" key="1">
    <citation type="journal article" date="2019" name="Sci. Rep.">
        <title>Orb-weaving spider Araneus ventricosus genome elucidates the spidroin gene catalogue.</title>
        <authorList>
            <person name="Kono N."/>
            <person name="Nakamura H."/>
            <person name="Ohtoshi R."/>
            <person name="Moran D.A.P."/>
            <person name="Shinohara A."/>
            <person name="Yoshida Y."/>
            <person name="Fujiwara M."/>
            <person name="Mori M."/>
            <person name="Tomita M."/>
            <person name="Arakawa K."/>
        </authorList>
    </citation>
    <scope>NUCLEOTIDE SEQUENCE [LARGE SCALE GENOMIC DNA]</scope>
</reference>
<protein>
    <submittedName>
        <fullName evidence="1">Uncharacterized protein</fullName>
    </submittedName>
</protein>
<dbReference type="Proteomes" id="UP000499080">
    <property type="component" value="Unassembled WGS sequence"/>
</dbReference>
<organism evidence="1 2">
    <name type="scientific">Araneus ventricosus</name>
    <name type="common">Orbweaver spider</name>
    <name type="synonym">Epeira ventricosa</name>
    <dbReference type="NCBI Taxonomy" id="182803"/>
    <lineage>
        <taxon>Eukaryota</taxon>
        <taxon>Metazoa</taxon>
        <taxon>Ecdysozoa</taxon>
        <taxon>Arthropoda</taxon>
        <taxon>Chelicerata</taxon>
        <taxon>Arachnida</taxon>
        <taxon>Araneae</taxon>
        <taxon>Araneomorphae</taxon>
        <taxon>Entelegynae</taxon>
        <taxon>Araneoidea</taxon>
        <taxon>Araneidae</taxon>
        <taxon>Araneus</taxon>
    </lineage>
</organism>
<sequence length="87" mass="9604">MLISGVTPGQSKRAGTIEERLPWQQSETEVGVLTAINGYVAASPERGTSRYQSATFSISQRKREPTSLFSDFSATYPWCPRGGTYVR</sequence>
<keyword evidence="2" id="KW-1185">Reference proteome</keyword>
<name>A0A4Y2V161_ARAVE</name>
<feature type="non-terminal residue" evidence="1">
    <location>
        <position position="87"/>
    </location>
</feature>
<comment type="caution">
    <text evidence="1">The sequence shown here is derived from an EMBL/GenBank/DDBJ whole genome shotgun (WGS) entry which is preliminary data.</text>
</comment>
<gene>
    <name evidence="1" type="ORF">AVEN_267400_1</name>
</gene>
<evidence type="ECO:0000313" key="2">
    <source>
        <dbReference type="Proteomes" id="UP000499080"/>
    </source>
</evidence>
<dbReference type="AlphaFoldDB" id="A0A4Y2V161"/>
<accession>A0A4Y2V161</accession>
<dbReference type="EMBL" id="BGPR01042534">
    <property type="protein sequence ID" value="GBO18969.1"/>
    <property type="molecule type" value="Genomic_DNA"/>
</dbReference>
<evidence type="ECO:0000313" key="1">
    <source>
        <dbReference type="EMBL" id="GBO18969.1"/>
    </source>
</evidence>